<dbReference type="InterPro" id="IPR050266">
    <property type="entry name" value="AB_hydrolase_sf"/>
</dbReference>
<dbReference type="GO" id="GO:0016787">
    <property type="term" value="F:hydrolase activity"/>
    <property type="evidence" value="ECO:0007669"/>
    <property type="project" value="UniProtKB-KW"/>
</dbReference>
<dbReference type="RefSeq" id="WP_338008263.1">
    <property type="nucleotide sequence ID" value="NZ_JAOPKB010000009.1"/>
</dbReference>
<feature type="domain" description="AB hydrolase-1" evidence="1">
    <location>
        <begin position="22"/>
        <end position="262"/>
    </location>
</feature>
<evidence type="ECO:0000313" key="3">
    <source>
        <dbReference type="Proteomes" id="UP001320972"/>
    </source>
</evidence>
<dbReference type="InterPro" id="IPR029058">
    <property type="entry name" value="AB_hydrolase_fold"/>
</dbReference>
<evidence type="ECO:0000313" key="2">
    <source>
        <dbReference type="EMBL" id="MCU4973984.1"/>
    </source>
</evidence>
<dbReference type="EMBL" id="JAOPKB010000009">
    <property type="protein sequence ID" value="MCU4973984.1"/>
    <property type="molecule type" value="Genomic_DNA"/>
</dbReference>
<reference evidence="2 3" key="1">
    <citation type="submission" date="2022-09" db="EMBL/GenBank/DDBJ databases">
        <title>Enrichment on poylsaccharides allowed isolation of novel metabolic and taxonomic groups of Haloarchaea.</title>
        <authorList>
            <person name="Sorokin D.Y."/>
            <person name="Elcheninov A.G."/>
            <person name="Khizhniak T.V."/>
            <person name="Kolganova T.V."/>
            <person name="Kublanov I.V."/>
        </authorList>
    </citation>
    <scope>NUCLEOTIDE SEQUENCE [LARGE SCALE GENOMIC DNA]</scope>
    <source>
        <strain evidence="2 3">AArc-m2/3/4</strain>
    </source>
</reference>
<dbReference type="SUPFAM" id="SSF53474">
    <property type="entry name" value="alpha/beta-Hydrolases"/>
    <property type="match status" value="1"/>
</dbReference>
<sequence>MPTVQTNEINTYYERHGEGKSLVCIHGAWTDRRMWKPQRDALSTKYEVITYDVRGHGRTGPSAERRYTIELFASDLRALVEELELDRPIICGLSLGGMIAQMYAVRYGDDLSALILADTAVSTMLTLRDKLTWLLFPSWAMRATVRLLGPPRYVDVAYWLAEATRGEDWFGRDEDVRSYVRETMSSFNTTEYNKIFRAIYDFRRVDLTSIQVPTLILNGEHESRSVFTHAAHMERAIPNVRSGIIPGAGHTSNLENPTRFNREVTDFLSNTNLQ</sequence>
<organism evidence="2 3">
    <name type="scientific">Natronoglomus mannanivorans</name>
    <dbReference type="NCBI Taxonomy" id="2979990"/>
    <lineage>
        <taxon>Archaea</taxon>
        <taxon>Methanobacteriati</taxon>
        <taxon>Methanobacteriota</taxon>
        <taxon>Stenosarchaea group</taxon>
        <taxon>Halobacteria</taxon>
        <taxon>Halobacteriales</taxon>
        <taxon>Natrialbaceae</taxon>
        <taxon>Natronoglomus</taxon>
    </lineage>
</organism>
<dbReference type="Proteomes" id="UP001320972">
    <property type="component" value="Unassembled WGS sequence"/>
</dbReference>
<keyword evidence="2" id="KW-0378">Hydrolase</keyword>
<comment type="caution">
    <text evidence="2">The sequence shown here is derived from an EMBL/GenBank/DDBJ whole genome shotgun (WGS) entry which is preliminary data.</text>
</comment>
<accession>A0ABT2QGH1</accession>
<gene>
    <name evidence="2" type="ORF">OB955_14720</name>
</gene>
<dbReference type="InterPro" id="IPR000073">
    <property type="entry name" value="AB_hydrolase_1"/>
</dbReference>
<dbReference type="PANTHER" id="PTHR43798">
    <property type="entry name" value="MONOACYLGLYCEROL LIPASE"/>
    <property type="match status" value="1"/>
</dbReference>
<keyword evidence="3" id="KW-1185">Reference proteome</keyword>
<name>A0ABT2QGH1_9EURY</name>
<evidence type="ECO:0000259" key="1">
    <source>
        <dbReference type="Pfam" id="PF12697"/>
    </source>
</evidence>
<protein>
    <submittedName>
        <fullName evidence="2">Alpha/beta hydrolase</fullName>
    </submittedName>
</protein>
<dbReference type="Gene3D" id="3.40.50.1820">
    <property type="entry name" value="alpha/beta hydrolase"/>
    <property type="match status" value="1"/>
</dbReference>
<dbReference type="Pfam" id="PF12697">
    <property type="entry name" value="Abhydrolase_6"/>
    <property type="match status" value="1"/>
</dbReference>
<proteinExistence type="predicted"/>